<keyword evidence="4" id="KW-1003">Cell membrane</keyword>
<dbReference type="InterPro" id="IPR035906">
    <property type="entry name" value="MetI-like_sf"/>
</dbReference>
<dbReference type="Gene3D" id="1.10.3720.10">
    <property type="entry name" value="MetI-like"/>
    <property type="match status" value="1"/>
</dbReference>
<evidence type="ECO:0000256" key="3">
    <source>
        <dbReference type="ARBA" id="ARBA00022448"/>
    </source>
</evidence>
<dbReference type="InterPro" id="IPR000515">
    <property type="entry name" value="MetI-like"/>
</dbReference>
<dbReference type="Proteomes" id="UP000255168">
    <property type="component" value="Plasmid II"/>
</dbReference>
<dbReference type="EMBL" id="OFTC01000034">
    <property type="protein sequence ID" value="SOZ38563.1"/>
    <property type="molecule type" value="Genomic_DNA"/>
</dbReference>
<geneLocation type="plasmid" evidence="12">
    <name>ii</name>
</geneLocation>
<feature type="transmembrane region" description="Helical" evidence="8">
    <location>
        <begin position="37"/>
        <end position="59"/>
    </location>
</feature>
<keyword evidence="7 8" id="KW-0472">Membrane</keyword>
<feature type="transmembrane region" description="Helical" evidence="8">
    <location>
        <begin position="229"/>
        <end position="254"/>
    </location>
</feature>
<name>A0A375HNH3_9BURK</name>
<evidence type="ECO:0000259" key="9">
    <source>
        <dbReference type="PROSITE" id="PS50928"/>
    </source>
</evidence>
<organism evidence="11 12">
    <name type="scientific">Cupriavidus neocaledonicus</name>
    <dbReference type="NCBI Taxonomy" id="1040979"/>
    <lineage>
        <taxon>Bacteria</taxon>
        <taxon>Pseudomonadati</taxon>
        <taxon>Pseudomonadota</taxon>
        <taxon>Betaproteobacteria</taxon>
        <taxon>Burkholderiales</taxon>
        <taxon>Burkholderiaceae</taxon>
        <taxon>Cupriavidus</taxon>
    </lineage>
</organism>
<evidence type="ECO:0000313" key="12">
    <source>
        <dbReference type="Proteomes" id="UP000255168"/>
    </source>
</evidence>
<evidence type="ECO:0000313" key="11">
    <source>
        <dbReference type="EMBL" id="SPD59791.1"/>
    </source>
</evidence>
<feature type="transmembrane region" description="Helical" evidence="8">
    <location>
        <begin position="122"/>
        <end position="145"/>
    </location>
</feature>
<geneLocation type="plasmid" evidence="11">
    <name>II</name>
</geneLocation>
<dbReference type="PROSITE" id="PS50928">
    <property type="entry name" value="ABC_TM1"/>
    <property type="match status" value="1"/>
</dbReference>
<feature type="transmembrane region" description="Helical" evidence="8">
    <location>
        <begin position="175"/>
        <end position="195"/>
    </location>
</feature>
<dbReference type="PANTHER" id="PTHR42929">
    <property type="entry name" value="INNER MEMBRANE ABC TRANSPORTER PERMEASE PROTEIN YDCU-RELATED-RELATED"/>
    <property type="match status" value="1"/>
</dbReference>
<keyword evidence="13" id="KW-1185">Reference proteome</keyword>
<dbReference type="PANTHER" id="PTHR42929:SF5">
    <property type="entry name" value="ABC TRANSPORTER PERMEASE PROTEIN"/>
    <property type="match status" value="1"/>
</dbReference>
<evidence type="ECO:0000256" key="8">
    <source>
        <dbReference type="RuleBase" id="RU363032"/>
    </source>
</evidence>
<dbReference type="SUPFAM" id="SSF161098">
    <property type="entry name" value="MetI-like"/>
    <property type="match status" value="1"/>
</dbReference>
<evidence type="ECO:0000313" key="10">
    <source>
        <dbReference type="EMBL" id="SOZ38563.1"/>
    </source>
</evidence>
<evidence type="ECO:0000256" key="4">
    <source>
        <dbReference type="ARBA" id="ARBA00022475"/>
    </source>
</evidence>
<evidence type="ECO:0000256" key="7">
    <source>
        <dbReference type="ARBA" id="ARBA00023136"/>
    </source>
</evidence>
<accession>A0A375HNH3</accession>
<dbReference type="Proteomes" id="UP000256710">
    <property type="component" value="Unassembled WGS sequence"/>
</dbReference>
<dbReference type="GO" id="GO:0005886">
    <property type="term" value="C:plasma membrane"/>
    <property type="evidence" value="ECO:0007669"/>
    <property type="project" value="UniProtKB-SubCell"/>
</dbReference>
<dbReference type="EMBL" id="LT984807">
    <property type="protein sequence ID" value="SPD59791.1"/>
    <property type="molecule type" value="Genomic_DNA"/>
</dbReference>
<feature type="transmembrane region" description="Helical" evidence="8">
    <location>
        <begin position="86"/>
        <end position="110"/>
    </location>
</feature>
<feature type="domain" description="ABC transmembrane type-1" evidence="9">
    <location>
        <begin position="87"/>
        <end position="297"/>
    </location>
</feature>
<feature type="transmembrane region" description="Helical" evidence="8">
    <location>
        <begin position="274"/>
        <end position="297"/>
    </location>
</feature>
<comment type="subcellular location">
    <subcellularLocation>
        <location evidence="1 8">Cell membrane</location>
        <topology evidence="1 8">Multi-pass membrane protein</topology>
    </subcellularLocation>
</comment>
<gene>
    <name evidence="11" type="primary">potB</name>
    <name evidence="10" type="ORF">CBM2605_B110092</name>
    <name evidence="11" type="ORF">CBM2607_MP20443</name>
</gene>
<proteinExistence type="inferred from homology"/>
<reference evidence="12 13" key="1">
    <citation type="submission" date="2018-01" db="EMBL/GenBank/DDBJ databases">
        <authorList>
            <person name="Clerissi C."/>
        </authorList>
    </citation>
    <scope>NUCLEOTIDE SEQUENCE [LARGE SCALE GENOMIC DNA]</scope>
    <source>
        <strain evidence="10">Cupriavidus taiwanensis STM 6082</strain>
        <strain evidence="11">Cupriavidus taiwanensis STM 6160</strain>
        <plasmid evidence="11">II</plasmid>
        <plasmid evidence="12">ii</plasmid>
    </source>
</reference>
<comment type="similarity">
    <text evidence="2">Belongs to the binding-protein-dependent transport system permease family. CysTW subfamily.</text>
</comment>
<evidence type="ECO:0000256" key="2">
    <source>
        <dbReference type="ARBA" id="ARBA00007069"/>
    </source>
</evidence>
<dbReference type="Pfam" id="PF00528">
    <property type="entry name" value="BPD_transp_1"/>
    <property type="match status" value="1"/>
</dbReference>
<evidence type="ECO:0000256" key="5">
    <source>
        <dbReference type="ARBA" id="ARBA00022692"/>
    </source>
</evidence>
<keyword evidence="11" id="KW-0614">Plasmid</keyword>
<keyword evidence="5 8" id="KW-0812">Transmembrane</keyword>
<evidence type="ECO:0000256" key="6">
    <source>
        <dbReference type="ARBA" id="ARBA00022989"/>
    </source>
</evidence>
<dbReference type="GO" id="GO:0055085">
    <property type="term" value="P:transmembrane transport"/>
    <property type="evidence" value="ECO:0007669"/>
    <property type="project" value="InterPro"/>
</dbReference>
<dbReference type="CDD" id="cd06261">
    <property type="entry name" value="TM_PBP2"/>
    <property type="match status" value="1"/>
</dbReference>
<keyword evidence="3 8" id="KW-0813">Transport</keyword>
<dbReference type="AlphaFoldDB" id="A0A375HNH3"/>
<evidence type="ECO:0000256" key="1">
    <source>
        <dbReference type="ARBA" id="ARBA00004651"/>
    </source>
</evidence>
<keyword evidence="6 8" id="KW-1133">Transmembrane helix</keyword>
<protein>
    <submittedName>
        <fullName evidence="11">Spermidine/putrescine transport protein ABC transporter permease protein</fullName>
    </submittedName>
</protein>
<evidence type="ECO:0000313" key="13">
    <source>
        <dbReference type="Proteomes" id="UP000256710"/>
    </source>
</evidence>
<sequence length="311" mass="33236">MPDTATPNLAGAHAMAARPPGKPFAGAAPWLLSGPALLLFCAMLLVPLLLTGLLSLHAFDGTRGVLPAMTAANYLEILGDSYYHEIFLRTAGMALAVTGLAVVFGVPETLILSRMRSPWRGLFLIVILGPLLISVVVRTLGWAILMGNNGLINETLQWLGLVDAPVKLVFTQTGVIIALTHVMMPFMVISVWASLQKLDPQVEQAGQAFGASPFTVFRRVILPQILPQILPGILSGSIIVFALSASAFATPAILGGRRLKVVATAAYDEFLNTLNWPLGAAIAVLLLIANVIVIVGCNRLVERRFRQVFDA</sequence>